<evidence type="ECO:0000256" key="1">
    <source>
        <dbReference type="SAM" id="MobiDB-lite"/>
    </source>
</evidence>
<sequence>MAGFKPVKYVHSTQHKSDCSTPKPIVNGETAQNWRCVERNGRYPTVSLSTTPFGLSAYKCGNEVGEDTCACVSVGERFGVRCSSCMWSRVVVNDLHK</sequence>
<evidence type="ECO:0000313" key="3">
    <source>
        <dbReference type="Proteomes" id="UP000499080"/>
    </source>
</evidence>
<gene>
    <name evidence="2" type="ORF">AVEN_195599_1</name>
</gene>
<comment type="caution">
    <text evidence="2">The sequence shown here is derived from an EMBL/GenBank/DDBJ whole genome shotgun (WGS) entry which is preliminary data.</text>
</comment>
<feature type="region of interest" description="Disordered" evidence="1">
    <location>
        <begin position="1"/>
        <end position="22"/>
    </location>
</feature>
<reference evidence="2 3" key="1">
    <citation type="journal article" date="2019" name="Sci. Rep.">
        <title>Orb-weaving spider Araneus ventricosus genome elucidates the spidroin gene catalogue.</title>
        <authorList>
            <person name="Kono N."/>
            <person name="Nakamura H."/>
            <person name="Ohtoshi R."/>
            <person name="Moran D.A.P."/>
            <person name="Shinohara A."/>
            <person name="Yoshida Y."/>
            <person name="Fujiwara M."/>
            <person name="Mori M."/>
            <person name="Tomita M."/>
            <person name="Arakawa K."/>
        </authorList>
    </citation>
    <scope>NUCLEOTIDE SEQUENCE [LARGE SCALE GENOMIC DNA]</scope>
</reference>
<dbReference type="EMBL" id="BGPR01000061">
    <property type="protein sequence ID" value="GBL88590.1"/>
    <property type="molecule type" value="Genomic_DNA"/>
</dbReference>
<dbReference type="AlphaFoldDB" id="A0A4Y2B8R1"/>
<name>A0A4Y2B8R1_ARAVE</name>
<dbReference type="Proteomes" id="UP000499080">
    <property type="component" value="Unassembled WGS sequence"/>
</dbReference>
<evidence type="ECO:0000313" key="2">
    <source>
        <dbReference type="EMBL" id="GBL88590.1"/>
    </source>
</evidence>
<protein>
    <submittedName>
        <fullName evidence="2">Uncharacterized protein</fullName>
    </submittedName>
</protein>
<accession>A0A4Y2B8R1</accession>
<keyword evidence="3" id="KW-1185">Reference proteome</keyword>
<proteinExistence type="predicted"/>
<organism evidence="2 3">
    <name type="scientific">Araneus ventricosus</name>
    <name type="common">Orbweaver spider</name>
    <name type="synonym">Epeira ventricosa</name>
    <dbReference type="NCBI Taxonomy" id="182803"/>
    <lineage>
        <taxon>Eukaryota</taxon>
        <taxon>Metazoa</taxon>
        <taxon>Ecdysozoa</taxon>
        <taxon>Arthropoda</taxon>
        <taxon>Chelicerata</taxon>
        <taxon>Arachnida</taxon>
        <taxon>Araneae</taxon>
        <taxon>Araneomorphae</taxon>
        <taxon>Entelegynae</taxon>
        <taxon>Araneoidea</taxon>
        <taxon>Araneidae</taxon>
        <taxon>Araneus</taxon>
    </lineage>
</organism>